<feature type="domain" description="N-acetyltransferase" evidence="15">
    <location>
        <begin position="179"/>
        <end position="324"/>
    </location>
</feature>
<dbReference type="InterPro" id="IPR001487">
    <property type="entry name" value="Bromodomain"/>
</dbReference>
<dbReference type="InterPro" id="IPR018359">
    <property type="entry name" value="Bromodomain_CS"/>
</dbReference>
<evidence type="ECO:0000256" key="9">
    <source>
        <dbReference type="ARBA" id="ARBA00023163"/>
    </source>
</evidence>
<keyword evidence="17" id="KW-1185">Reference proteome</keyword>
<evidence type="ECO:0000256" key="5">
    <source>
        <dbReference type="ARBA" id="ARBA00022853"/>
    </source>
</evidence>
<evidence type="ECO:0000256" key="7">
    <source>
        <dbReference type="ARBA" id="ARBA00023117"/>
    </source>
</evidence>
<evidence type="ECO:0000256" key="3">
    <source>
        <dbReference type="ARBA" id="ARBA00013184"/>
    </source>
</evidence>
<feature type="domain" description="Bromo" evidence="14">
    <location>
        <begin position="423"/>
        <end position="491"/>
    </location>
</feature>
<dbReference type="SUPFAM" id="SSF47370">
    <property type="entry name" value="Bromodomain"/>
    <property type="match status" value="1"/>
</dbReference>
<dbReference type="PROSITE" id="PS00633">
    <property type="entry name" value="BROMODOMAIN_1"/>
    <property type="match status" value="1"/>
</dbReference>
<evidence type="ECO:0000313" key="17">
    <source>
        <dbReference type="Proteomes" id="UP001212152"/>
    </source>
</evidence>
<dbReference type="PROSITE" id="PS50014">
    <property type="entry name" value="BROMODOMAIN_2"/>
    <property type="match status" value="1"/>
</dbReference>
<evidence type="ECO:0000256" key="13">
    <source>
        <dbReference type="SAM" id="MobiDB-lite"/>
    </source>
</evidence>
<feature type="region of interest" description="Disordered" evidence="13">
    <location>
        <begin position="1"/>
        <end position="46"/>
    </location>
</feature>
<keyword evidence="7 12" id="KW-0103">Bromodomain</keyword>
<dbReference type="GO" id="GO:0010484">
    <property type="term" value="F:histone H3 acetyltransferase activity"/>
    <property type="evidence" value="ECO:0007669"/>
    <property type="project" value="TreeGrafter"/>
</dbReference>
<dbReference type="PANTHER" id="PTHR45750:SF3">
    <property type="entry name" value="HISTONE ACETYLTRANSFERASE"/>
    <property type="match status" value="1"/>
</dbReference>
<dbReference type="InterPro" id="IPR000182">
    <property type="entry name" value="GNAT_dom"/>
</dbReference>
<dbReference type="GO" id="GO:0005634">
    <property type="term" value="C:nucleus"/>
    <property type="evidence" value="ECO:0007669"/>
    <property type="project" value="UniProtKB-SubCell"/>
</dbReference>
<dbReference type="SMART" id="SM00297">
    <property type="entry name" value="BROMO"/>
    <property type="match status" value="1"/>
</dbReference>
<comment type="subcellular location">
    <subcellularLocation>
        <location evidence="1">Nucleus</location>
    </subcellularLocation>
</comment>
<keyword evidence="6" id="KW-0805">Transcription regulation</keyword>
<dbReference type="PRINTS" id="PR00503">
    <property type="entry name" value="BROMODOMAIN"/>
</dbReference>
<dbReference type="SUPFAM" id="SSF55729">
    <property type="entry name" value="Acyl-CoA N-acyltransferases (Nat)"/>
    <property type="match status" value="1"/>
</dbReference>
<dbReference type="EMBL" id="JADGJQ010000047">
    <property type="protein sequence ID" value="KAJ3175832.1"/>
    <property type="molecule type" value="Genomic_DNA"/>
</dbReference>
<proteinExistence type="inferred from homology"/>
<sequence length="519" mass="57761">MLLMAIKQSSNSRIDHPTPSDSIESASKRALSENEDEALSAKRRRKNSTDKLIHLHHNPIMSAAAPQTSFPTGAGASMDGLEVTPSRAANGPLSRRTLADQTLGSHVEVGLDQATEDRLAKAAPAILTGNLVAPPDLSEVPASQLVSASPNTPTGPDNFPEVRSAKYKRIFEDERAGRVSFRLAHNDGTHTNLSLLSKLKAVIQTQLPKMPREYIARVVYSREHYSYVVVRDSGEVVGGICFRPFIPRKFAEIVFLAVLSMSQTAGYGARLIAHFKDYVRGAFDTQHLLTYADNLAIGFFKKQGFTSEISLEKSIWVGYIKDYEGATLLQCSFLPNVNYLEIYSIYASHRKSVFEKIKEASLSHVVYPGLEVFKQGATKVEPTDIPGLKDSGWTPAMEERPVGSTEGRGPLYQMLTQLLLELREDSSAWAFREPVSGVADYYLIIKNPMDLATMEGHLKDGKYETYEAFEADFALIIQNAKMYNDETTAYYKAACRLERSFRERSRKLMMDFGLSQIPH</sequence>
<evidence type="ECO:0000256" key="1">
    <source>
        <dbReference type="ARBA" id="ARBA00004123"/>
    </source>
</evidence>
<dbReference type="InterPro" id="IPR036427">
    <property type="entry name" value="Bromodomain-like_sf"/>
</dbReference>
<organism evidence="16 17">
    <name type="scientific">Geranomyces variabilis</name>
    <dbReference type="NCBI Taxonomy" id="109894"/>
    <lineage>
        <taxon>Eukaryota</taxon>
        <taxon>Fungi</taxon>
        <taxon>Fungi incertae sedis</taxon>
        <taxon>Chytridiomycota</taxon>
        <taxon>Chytridiomycota incertae sedis</taxon>
        <taxon>Chytridiomycetes</taxon>
        <taxon>Spizellomycetales</taxon>
        <taxon>Powellomycetaceae</taxon>
        <taxon>Geranomyces</taxon>
    </lineage>
</organism>
<evidence type="ECO:0000313" key="16">
    <source>
        <dbReference type="EMBL" id="KAJ3175832.1"/>
    </source>
</evidence>
<evidence type="ECO:0000259" key="15">
    <source>
        <dbReference type="PROSITE" id="PS51186"/>
    </source>
</evidence>
<keyword evidence="9" id="KW-0804">Transcription</keyword>
<evidence type="ECO:0000256" key="11">
    <source>
        <dbReference type="ARBA" id="ARBA00023315"/>
    </source>
</evidence>
<dbReference type="InterPro" id="IPR037800">
    <property type="entry name" value="GCN5"/>
</dbReference>
<dbReference type="GO" id="GO:0000123">
    <property type="term" value="C:histone acetyltransferase complex"/>
    <property type="evidence" value="ECO:0007669"/>
    <property type="project" value="TreeGrafter"/>
</dbReference>
<dbReference type="EC" id="2.3.1.48" evidence="3"/>
<comment type="similarity">
    <text evidence="2">Belongs to the acetyltransferase family. GCN5 subfamily.</text>
</comment>
<evidence type="ECO:0000256" key="6">
    <source>
        <dbReference type="ARBA" id="ARBA00023015"/>
    </source>
</evidence>
<dbReference type="Pfam" id="PF00583">
    <property type="entry name" value="Acetyltransf_1"/>
    <property type="match status" value="1"/>
</dbReference>
<dbReference type="Pfam" id="PF00439">
    <property type="entry name" value="Bromodomain"/>
    <property type="match status" value="1"/>
</dbReference>
<keyword evidence="4" id="KW-0808">Transferase</keyword>
<evidence type="ECO:0000256" key="12">
    <source>
        <dbReference type="PROSITE-ProRule" id="PRU00035"/>
    </source>
</evidence>
<keyword evidence="10" id="KW-0539">Nucleus</keyword>
<dbReference type="GO" id="GO:0045944">
    <property type="term" value="P:positive regulation of transcription by RNA polymerase II"/>
    <property type="evidence" value="ECO:0007669"/>
    <property type="project" value="TreeGrafter"/>
</dbReference>
<dbReference type="AlphaFoldDB" id="A0AAD5TGD7"/>
<protein>
    <recommendedName>
        <fullName evidence="3">histone acetyltransferase</fullName>
        <ecNumber evidence="3">2.3.1.48</ecNumber>
    </recommendedName>
</protein>
<dbReference type="Proteomes" id="UP001212152">
    <property type="component" value="Unassembled WGS sequence"/>
</dbReference>
<evidence type="ECO:0000256" key="4">
    <source>
        <dbReference type="ARBA" id="ARBA00022679"/>
    </source>
</evidence>
<keyword evidence="5" id="KW-0156">Chromatin regulator</keyword>
<dbReference type="CDD" id="cd04301">
    <property type="entry name" value="NAT_SF"/>
    <property type="match status" value="1"/>
</dbReference>
<dbReference type="PANTHER" id="PTHR45750">
    <property type="entry name" value="GH11602P"/>
    <property type="match status" value="1"/>
</dbReference>
<accession>A0AAD5TGD7</accession>
<dbReference type="Gene3D" id="3.40.630.30">
    <property type="match status" value="1"/>
</dbReference>
<evidence type="ECO:0000256" key="10">
    <source>
        <dbReference type="ARBA" id="ARBA00023242"/>
    </source>
</evidence>
<dbReference type="Gene3D" id="1.20.920.10">
    <property type="entry name" value="Bromodomain-like"/>
    <property type="match status" value="1"/>
</dbReference>
<gene>
    <name evidence="16" type="primary">GCN5_1</name>
    <name evidence="16" type="ORF">HDU87_005660</name>
</gene>
<dbReference type="InterPro" id="IPR016181">
    <property type="entry name" value="Acyl_CoA_acyltransferase"/>
</dbReference>
<name>A0AAD5TGD7_9FUNG</name>
<reference evidence="16" key="1">
    <citation type="submission" date="2020-05" db="EMBL/GenBank/DDBJ databases">
        <title>Phylogenomic resolution of chytrid fungi.</title>
        <authorList>
            <person name="Stajich J.E."/>
            <person name="Amses K."/>
            <person name="Simmons R."/>
            <person name="Seto K."/>
            <person name="Myers J."/>
            <person name="Bonds A."/>
            <person name="Quandt C.A."/>
            <person name="Barry K."/>
            <person name="Liu P."/>
            <person name="Grigoriev I."/>
            <person name="Longcore J.E."/>
            <person name="James T.Y."/>
        </authorList>
    </citation>
    <scope>NUCLEOTIDE SEQUENCE</scope>
    <source>
        <strain evidence="16">JEL0379</strain>
    </source>
</reference>
<evidence type="ECO:0000256" key="2">
    <source>
        <dbReference type="ARBA" id="ARBA00008607"/>
    </source>
</evidence>
<keyword evidence="11" id="KW-0012">Acyltransferase</keyword>
<keyword evidence="8" id="KW-0010">Activator</keyword>
<dbReference type="PROSITE" id="PS51186">
    <property type="entry name" value="GNAT"/>
    <property type="match status" value="1"/>
</dbReference>
<evidence type="ECO:0000256" key="8">
    <source>
        <dbReference type="ARBA" id="ARBA00023159"/>
    </source>
</evidence>
<comment type="caution">
    <text evidence="16">The sequence shown here is derived from an EMBL/GenBank/DDBJ whole genome shotgun (WGS) entry which is preliminary data.</text>
</comment>
<evidence type="ECO:0000259" key="14">
    <source>
        <dbReference type="PROSITE" id="PS50014"/>
    </source>
</evidence>